<dbReference type="InParanoid" id="A0A165CLW1"/>
<dbReference type="OrthoDB" id="3259156at2759"/>
<dbReference type="GeneID" id="63822879"/>
<dbReference type="EMBL" id="KV427647">
    <property type="protein sequence ID" value="KZT03043.1"/>
    <property type="molecule type" value="Genomic_DNA"/>
</dbReference>
<accession>A0A165CLW1</accession>
<name>A0A165CLW1_9APHY</name>
<evidence type="ECO:0000313" key="3">
    <source>
        <dbReference type="EMBL" id="KZT03043.1"/>
    </source>
</evidence>
<dbReference type="Proteomes" id="UP000076871">
    <property type="component" value="Unassembled WGS sequence"/>
</dbReference>
<dbReference type="InterPro" id="IPR001810">
    <property type="entry name" value="F-box_dom"/>
</dbReference>
<gene>
    <name evidence="3" type="ORF">LAESUDRAFT_684392</name>
</gene>
<feature type="compositionally biased region" description="Low complexity" evidence="1">
    <location>
        <begin position="30"/>
        <end position="48"/>
    </location>
</feature>
<feature type="region of interest" description="Disordered" evidence="1">
    <location>
        <begin position="14"/>
        <end position="48"/>
    </location>
</feature>
<reference evidence="3 4" key="1">
    <citation type="journal article" date="2016" name="Mol. Biol. Evol.">
        <title>Comparative Genomics of Early-Diverging Mushroom-Forming Fungi Provides Insights into the Origins of Lignocellulose Decay Capabilities.</title>
        <authorList>
            <person name="Nagy L.G."/>
            <person name="Riley R."/>
            <person name="Tritt A."/>
            <person name="Adam C."/>
            <person name="Daum C."/>
            <person name="Floudas D."/>
            <person name="Sun H."/>
            <person name="Yadav J.S."/>
            <person name="Pangilinan J."/>
            <person name="Larsson K.H."/>
            <person name="Matsuura K."/>
            <person name="Barry K."/>
            <person name="Labutti K."/>
            <person name="Kuo R."/>
            <person name="Ohm R.A."/>
            <person name="Bhattacharya S.S."/>
            <person name="Shirouzu T."/>
            <person name="Yoshinaga Y."/>
            <person name="Martin F.M."/>
            <person name="Grigoriev I.V."/>
            <person name="Hibbett D.S."/>
        </authorList>
    </citation>
    <scope>NUCLEOTIDE SEQUENCE [LARGE SCALE GENOMIC DNA]</scope>
    <source>
        <strain evidence="3 4">93-53</strain>
    </source>
</reference>
<protein>
    <recommendedName>
        <fullName evidence="2">F-box domain-containing protein</fullName>
    </recommendedName>
</protein>
<dbReference type="Pfam" id="PF00646">
    <property type="entry name" value="F-box"/>
    <property type="match status" value="1"/>
</dbReference>
<feature type="compositionally biased region" description="Basic and acidic residues" evidence="1">
    <location>
        <begin position="14"/>
        <end position="25"/>
    </location>
</feature>
<organism evidence="3 4">
    <name type="scientific">Laetiporus sulphureus 93-53</name>
    <dbReference type="NCBI Taxonomy" id="1314785"/>
    <lineage>
        <taxon>Eukaryota</taxon>
        <taxon>Fungi</taxon>
        <taxon>Dikarya</taxon>
        <taxon>Basidiomycota</taxon>
        <taxon>Agaricomycotina</taxon>
        <taxon>Agaricomycetes</taxon>
        <taxon>Polyporales</taxon>
        <taxon>Laetiporus</taxon>
    </lineage>
</organism>
<dbReference type="AlphaFoldDB" id="A0A165CLW1"/>
<evidence type="ECO:0000256" key="1">
    <source>
        <dbReference type="SAM" id="MobiDB-lite"/>
    </source>
</evidence>
<feature type="domain" description="F-box" evidence="2">
    <location>
        <begin position="170"/>
        <end position="197"/>
    </location>
</feature>
<dbReference type="RefSeq" id="XP_040760783.1">
    <property type="nucleotide sequence ID" value="XM_040905850.1"/>
</dbReference>
<evidence type="ECO:0000259" key="2">
    <source>
        <dbReference type="Pfam" id="PF00646"/>
    </source>
</evidence>
<dbReference type="STRING" id="1314785.A0A165CLW1"/>
<sequence length="587" mass="63951">MSFLRIRHRLQWHSKDAGDRHEHADAPNASSSTHCPSPTPSSVASRGRRVSALSFITSKLTAKSKHDRGVLAEPVEHSINFARSASRVSSHSDSASLDDIRMPVGLGRIASLSESKPADDIFLGVAMNGGRQRTISSPNLLNRHAFLCQSDLDASNDSARQKEGPPVTWLSTKLLTMVFSYVPRSDQISLSFVCRIFLLPAQHALYATVDLQDLDCGCVERCIDLVASKRSLASSIRSFACSILPCSQDGSLPFGVVTFAIAFNNMDHLSSLTLPHFDAHLLHHATFRLKELCILSETMPAKELNALLSWCAKQPDITHLSFPGLLLSDPAHNSDEAIPSTAPSNLPRDPHVLRHLTHFNGPAQLVPMIVPGRPVVSAVLHVQTTLYDGLKPSAVLSALTRSSASLTHLTIKATSVHVDARTLERVLMSAGTELGSQLRVLEIEWVLEDEVLYKQLLSALPRFRVLHSLRLTRRMLPVKSCPFLTPPTTPLHGPRSILLPLFAGPVQDECRPKTAGVPDIPPARAQERAHLSAWSRHCPTLSSVVFLSGAEWDCGRISAYLGGSGLHAPAFRLVRLAQDDAGRISPA</sequence>
<evidence type="ECO:0000313" key="4">
    <source>
        <dbReference type="Proteomes" id="UP000076871"/>
    </source>
</evidence>
<keyword evidence="4" id="KW-1185">Reference proteome</keyword>
<proteinExistence type="predicted"/>